<sequence>MAYTEVIKVIWISFLSVTIVLVLCIFAIYISGLKQRKKVNELQEDKHGLQLDKLHLEREVSWLKNKDNNEQGTYVVEVNKDIFLKKMYIPNHIEIADHFDGIYFTFVGLEQASIFRSLSEAKAHATKSGGQVLQHKPNLEVVKQCGV</sequence>
<name>I6T7R9_9CAUD</name>
<dbReference type="Proteomes" id="UP000006509">
    <property type="component" value="Segment"/>
</dbReference>
<feature type="transmembrane region" description="Helical" evidence="1">
    <location>
        <begin position="6"/>
        <end position="30"/>
    </location>
</feature>
<gene>
    <name evidence="2" type="ORF">IPLA7_0057</name>
</gene>
<keyword evidence="1" id="KW-1133">Transmembrane helix</keyword>
<dbReference type="GeneID" id="13405811"/>
<evidence type="ECO:0000313" key="3">
    <source>
        <dbReference type="Proteomes" id="UP000006509"/>
    </source>
</evidence>
<dbReference type="EMBL" id="JN192401">
    <property type="protein sequence ID" value="AFM73827.1"/>
    <property type="molecule type" value="Genomic_DNA"/>
</dbReference>
<protein>
    <submittedName>
        <fullName evidence="2">Uncharacterized protein</fullName>
    </submittedName>
</protein>
<keyword evidence="1" id="KW-0472">Membrane</keyword>
<reference evidence="2 3" key="1">
    <citation type="journal article" date="2010" name="Curr. Microbiol.">
        <title>Isolation and characterization of bacteriophages infecting Staphylococcus epidermidis.</title>
        <authorList>
            <person name="Gutierrez D."/>
            <person name="Martinez B."/>
            <person name="Rodriguez A."/>
            <person name="Garcia P."/>
        </authorList>
    </citation>
    <scope>NUCLEOTIDE SEQUENCE [LARGE SCALE GENOMIC DNA]</scope>
</reference>
<accession>I6T7R9</accession>
<dbReference type="KEGG" id="vg:13405811"/>
<evidence type="ECO:0000256" key="1">
    <source>
        <dbReference type="SAM" id="Phobius"/>
    </source>
</evidence>
<dbReference type="RefSeq" id="YP_006561219.1">
    <property type="nucleotide sequence ID" value="NC_018284.1"/>
</dbReference>
<evidence type="ECO:0000313" key="2">
    <source>
        <dbReference type="EMBL" id="AFM73827.1"/>
    </source>
</evidence>
<proteinExistence type="predicted"/>
<keyword evidence="3" id="KW-1185">Reference proteome</keyword>
<keyword evidence="1" id="KW-0812">Transmembrane</keyword>
<organism evidence="2 3">
    <name type="scientific">Staphylococcus phage vB_SepiS-phiIPLA7</name>
    <dbReference type="NCBI Taxonomy" id="2922989"/>
    <lineage>
        <taxon>Viruses</taxon>
        <taxon>Duplodnaviria</taxon>
        <taxon>Heunggongvirae</taxon>
        <taxon>Uroviricota</taxon>
        <taxon>Caudoviricetes</taxon>
        <taxon>Rockefellervirus</taxon>
        <taxon>Rockefellervirus IPLA7</taxon>
    </lineage>
</organism>